<feature type="transmembrane region" description="Helical" evidence="8">
    <location>
        <begin position="153"/>
        <end position="176"/>
    </location>
</feature>
<dbReference type="Pfam" id="PF00528">
    <property type="entry name" value="BPD_transp_1"/>
    <property type="match status" value="1"/>
</dbReference>
<accession>A0A5J6N4F9</accession>
<evidence type="ECO:0000256" key="3">
    <source>
        <dbReference type="ARBA" id="ARBA00022448"/>
    </source>
</evidence>
<protein>
    <submittedName>
        <fullName evidence="10">Polyamine ABC transporter permease</fullName>
    </submittedName>
</protein>
<dbReference type="PANTHER" id="PTHR42929">
    <property type="entry name" value="INNER MEMBRANE ABC TRANSPORTER PERMEASE PROTEIN YDCU-RELATED-RELATED"/>
    <property type="match status" value="1"/>
</dbReference>
<dbReference type="PANTHER" id="PTHR42929:SF5">
    <property type="entry name" value="ABC TRANSPORTER PERMEASE PROTEIN"/>
    <property type="match status" value="1"/>
</dbReference>
<dbReference type="InterPro" id="IPR000515">
    <property type="entry name" value="MetI-like"/>
</dbReference>
<evidence type="ECO:0000256" key="7">
    <source>
        <dbReference type="ARBA" id="ARBA00023136"/>
    </source>
</evidence>
<dbReference type="PROSITE" id="PS50928">
    <property type="entry name" value="ABC_TM1"/>
    <property type="match status" value="1"/>
</dbReference>
<evidence type="ECO:0000259" key="9">
    <source>
        <dbReference type="PROSITE" id="PS50928"/>
    </source>
</evidence>
<keyword evidence="11" id="KW-1185">Reference proteome</keyword>
<evidence type="ECO:0000256" key="8">
    <source>
        <dbReference type="RuleBase" id="RU363032"/>
    </source>
</evidence>
<reference evidence="10 11" key="1">
    <citation type="submission" date="2019-08" db="EMBL/GenBank/DDBJ databases">
        <title>Hyperibacter terrae gen. nov., sp. nov. and Hyperibacter viscosus sp. nov., two new members in the family Rhodospirillaceae isolated from the rhizosphere of Hypericum perforatum.</title>
        <authorList>
            <person name="Noviana Z."/>
        </authorList>
    </citation>
    <scope>NUCLEOTIDE SEQUENCE [LARGE SCALE GENOMIC DNA]</scope>
    <source>
        <strain evidence="10 11">R5959</strain>
    </source>
</reference>
<keyword evidence="7 8" id="KW-0472">Membrane</keyword>
<evidence type="ECO:0000256" key="4">
    <source>
        <dbReference type="ARBA" id="ARBA00022475"/>
    </source>
</evidence>
<gene>
    <name evidence="10" type="ORF">FRZ61_42550</name>
</gene>
<name>A0A5J6N4F9_9PROT</name>
<evidence type="ECO:0000256" key="6">
    <source>
        <dbReference type="ARBA" id="ARBA00022989"/>
    </source>
</evidence>
<dbReference type="InterPro" id="IPR035906">
    <property type="entry name" value="MetI-like_sf"/>
</dbReference>
<dbReference type="GO" id="GO:0005886">
    <property type="term" value="C:plasma membrane"/>
    <property type="evidence" value="ECO:0007669"/>
    <property type="project" value="UniProtKB-SubCell"/>
</dbReference>
<feature type="transmembrane region" description="Helical" evidence="8">
    <location>
        <begin position="21"/>
        <end position="46"/>
    </location>
</feature>
<evidence type="ECO:0000256" key="1">
    <source>
        <dbReference type="ARBA" id="ARBA00004651"/>
    </source>
</evidence>
<dbReference type="RefSeq" id="WP_151119604.1">
    <property type="nucleotide sequence ID" value="NZ_CP042582.1"/>
</dbReference>
<dbReference type="EMBL" id="CP042582">
    <property type="protein sequence ID" value="QEX24314.1"/>
    <property type="molecule type" value="Genomic_DNA"/>
</dbReference>
<keyword evidence="4" id="KW-1003">Cell membrane</keyword>
<dbReference type="Gene3D" id="1.10.3720.10">
    <property type="entry name" value="MetI-like"/>
    <property type="match status" value="1"/>
</dbReference>
<sequence>MVRAAISRAAGEERPAGPNPWLLLLPAGVFLGFLILASLLILRLSFGVKGAEWSTWTLESYRAILSSLYLKSILLTFRLSIVSTAITVILALPVALFMARVTQAYLRRLLLLVLLLPLLMNLVLQSYGWLVLLAPDGLLNRALRLLGLIDRPVLFLFNESGVTLGLVQTAFPLAVLPIANAIRTIPPSLEEAAALLGANRLRVIRHVLLPLAAQGILAASLLVFAFNVSAFVVPFLLGGRRVSMLALLIRDQMGPLLNWPFGAANSVVLVALALAVLAAYQHLARRRVR</sequence>
<organism evidence="10 11">
    <name type="scientific">Hypericibacter adhaerens</name>
    <dbReference type="NCBI Taxonomy" id="2602016"/>
    <lineage>
        <taxon>Bacteria</taxon>
        <taxon>Pseudomonadati</taxon>
        <taxon>Pseudomonadota</taxon>
        <taxon>Alphaproteobacteria</taxon>
        <taxon>Rhodospirillales</taxon>
        <taxon>Dongiaceae</taxon>
        <taxon>Hypericibacter</taxon>
    </lineage>
</organism>
<feature type="transmembrane region" description="Helical" evidence="8">
    <location>
        <begin position="257"/>
        <end position="280"/>
    </location>
</feature>
<feature type="domain" description="ABC transmembrane type-1" evidence="9">
    <location>
        <begin position="73"/>
        <end position="280"/>
    </location>
</feature>
<evidence type="ECO:0000313" key="10">
    <source>
        <dbReference type="EMBL" id="QEX24314.1"/>
    </source>
</evidence>
<dbReference type="GO" id="GO:0055085">
    <property type="term" value="P:transmembrane transport"/>
    <property type="evidence" value="ECO:0007669"/>
    <property type="project" value="InterPro"/>
</dbReference>
<evidence type="ECO:0000313" key="11">
    <source>
        <dbReference type="Proteomes" id="UP000325797"/>
    </source>
</evidence>
<feature type="transmembrane region" description="Helical" evidence="8">
    <location>
        <begin position="207"/>
        <end position="237"/>
    </location>
</feature>
<feature type="transmembrane region" description="Helical" evidence="8">
    <location>
        <begin position="109"/>
        <end position="133"/>
    </location>
</feature>
<keyword evidence="5 8" id="KW-0812">Transmembrane</keyword>
<dbReference type="OrthoDB" id="7915284at2"/>
<proteinExistence type="inferred from homology"/>
<comment type="similarity">
    <text evidence="2">Belongs to the binding-protein-dependent transport system permease family. CysTW subfamily.</text>
</comment>
<feature type="transmembrane region" description="Helical" evidence="8">
    <location>
        <begin position="75"/>
        <end position="97"/>
    </location>
</feature>
<evidence type="ECO:0000256" key="5">
    <source>
        <dbReference type="ARBA" id="ARBA00022692"/>
    </source>
</evidence>
<keyword evidence="3 8" id="KW-0813">Transport</keyword>
<dbReference type="AlphaFoldDB" id="A0A5J6N4F9"/>
<keyword evidence="6 8" id="KW-1133">Transmembrane helix</keyword>
<dbReference type="Proteomes" id="UP000325797">
    <property type="component" value="Chromosome"/>
</dbReference>
<dbReference type="SUPFAM" id="SSF161098">
    <property type="entry name" value="MetI-like"/>
    <property type="match status" value="1"/>
</dbReference>
<comment type="subcellular location">
    <subcellularLocation>
        <location evidence="1 8">Cell membrane</location>
        <topology evidence="1 8">Multi-pass membrane protein</topology>
    </subcellularLocation>
</comment>
<evidence type="ECO:0000256" key="2">
    <source>
        <dbReference type="ARBA" id="ARBA00007069"/>
    </source>
</evidence>
<dbReference type="CDD" id="cd06261">
    <property type="entry name" value="TM_PBP2"/>
    <property type="match status" value="1"/>
</dbReference>
<dbReference type="KEGG" id="hadh:FRZ61_42550"/>